<evidence type="ECO:0000256" key="6">
    <source>
        <dbReference type="ARBA" id="ARBA00023002"/>
    </source>
</evidence>
<keyword evidence="5 9" id="KW-0479">Metal-binding</keyword>
<dbReference type="GO" id="GO:0005506">
    <property type="term" value="F:iron ion binding"/>
    <property type="evidence" value="ECO:0007669"/>
    <property type="project" value="InterPro"/>
</dbReference>
<dbReference type="GO" id="GO:0020037">
    <property type="term" value="F:heme binding"/>
    <property type="evidence" value="ECO:0007669"/>
    <property type="project" value="InterPro"/>
</dbReference>
<keyword evidence="8" id="KW-0503">Monooxygenase</keyword>
<evidence type="ECO:0000256" key="4">
    <source>
        <dbReference type="ARBA" id="ARBA00022617"/>
    </source>
</evidence>
<dbReference type="Pfam" id="PF00067">
    <property type="entry name" value="p450"/>
    <property type="match status" value="1"/>
</dbReference>
<dbReference type="PANTHER" id="PTHR24305">
    <property type="entry name" value="CYTOCHROME P450"/>
    <property type="match status" value="1"/>
</dbReference>
<dbReference type="SUPFAM" id="SSF48264">
    <property type="entry name" value="Cytochrome P450"/>
    <property type="match status" value="1"/>
</dbReference>
<dbReference type="PRINTS" id="PR00385">
    <property type="entry name" value="P450"/>
</dbReference>
<name>A0A0C3S023_PHLG1</name>
<dbReference type="HOGENOM" id="CLU_001570_5_11_1"/>
<evidence type="ECO:0000313" key="11">
    <source>
        <dbReference type="Proteomes" id="UP000053257"/>
    </source>
</evidence>
<dbReference type="PANTHER" id="PTHR24305:SF166">
    <property type="entry name" value="CYTOCHROME P450 12A4, MITOCHONDRIAL-RELATED"/>
    <property type="match status" value="1"/>
</dbReference>
<dbReference type="InterPro" id="IPR036396">
    <property type="entry name" value="Cyt_P450_sf"/>
</dbReference>
<comment type="cofactor">
    <cofactor evidence="1 9">
        <name>heme</name>
        <dbReference type="ChEBI" id="CHEBI:30413"/>
    </cofactor>
</comment>
<evidence type="ECO:0000256" key="8">
    <source>
        <dbReference type="ARBA" id="ARBA00023033"/>
    </source>
</evidence>
<dbReference type="Gene3D" id="1.10.630.10">
    <property type="entry name" value="Cytochrome P450"/>
    <property type="match status" value="1"/>
</dbReference>
<evidence type="ECO:0000256" key="7">
    <source>
        <dbReference type="ARBA" id="ARBA00023004"/>
    </source>
</evidence>
<evidence type="ECO:0008006" key="12">
    <source>
        <dbReference type="Google" id="ProtNLM"/>
    </source>
</evidence>
<dbReference type="GO" id="GO:0016705">
    <property type="term" value="F:oxidoreductase activity, acting on paired donors, with incorporation or reduction of molecular oxygen"/>
    <property type="evidence" value="ECO:0007669"/>
    <property type="project" value="InterPro"/>
</dbReference>
<evidence type="ECO:0000256" key="2">
    <source>
        <dbReference type="ARBA" id="ARBA00005179"/>
    </source>
</evidence>
<dbReference type="AlphaFoldDB" id="A0A0C3S023"/>
<organism evidence="10 11">
    <name type="scientific">Phlebiopsis gigantea (strain 11061_1 CR5-6)</name>
    <name type="common">White-rot fungus</name>
    <name type="synonym">Peniophora gigantea</name>
    <dbReference type="NCBI Taxonomy" id="745531"/>
    <lineage>
        <taxon>Eukaryota</taxon>
        <taxon>Fungi</taxon>
        <taxon>Dikarya</taxon>
        <taxon>Basidiomycota</taxon>
        <taxon>Agaricomycotina</taxon>
        <taxon>Agaricomycetes</taxon>
        <taxon>Polyporales</taxon>
        <taxon>Phanerochaetaceae</taxon>
        <taxon>Phlebiopsis</taxon>
    </lineage>
</organism>
<protein>
    <recommendedName>
        <fullName evidence="12">Cytochrome P450</fullName>
    </recommendedName>
</protein>
<dbReference type="CDD" id="cd11069">
    <property type="entry name" value="CYP_FUM15-like"/>
    <property type="match status" value="1"/>
</dbReference>
<dbReference type="Proteomes" id="UP000053257">
    <property type="component" value="Unassembled WGS sequence"/>
</dbReference>
<keyword evidence="4 9" id="KW-0349">Heme</keyword>
<dbReference type="InterPro" id="IPR050121">
    <property type="entry name" value="Cytochrome_P450_monoxygenase"/>
</dbReference>
<evidence type="ECO:0000313" key="10">
    <source>
        <dbReference type="EMBL" id="KIP02197.1"/>
    </source>
</evidence>
<evidence type="ECO:0000256" key="9">
    <source>
        <dbReference type="PIRSR" id="PIRSR602401-1"/>
    </source>
</evidence>
<dbReference type="PRINTS" id="PR00463">
    <property type="entry name" value="EP450I"/>
</dbReference>
<gene>
    <name evidence="10" type="ORF">PHLGIDRAFT_122687</name>
</gene>
<evidence type="ECO:0000256" key="5">
    <source>
        <dbReference type="ARBA" id="ARBA00022723"/>
    </source>
</evidence>
<reference evidence="10 11" key="1">
    <citation type="journal article" date="2014" name="PLoS Genet.">
        <title>Analysis of the Phlebiopsis gigantea genome, transcriptome and secretome provides insight into its pioneer colonization strategies of wood.</title>
        <authorList>
            <person name="Hori C."/>
            <person name="Ishida T."/>
            <person name="Igarashi K."/>
            <person name="Samejima M."/>
            <person name="Suzuki H."/>
            <person name="Master E."/>
            <person name="Ferreira P."/>
            <person name="Ruiz-Duenas F.J."/>
            <person name="Held B."/>
            <person name="Canessa P."/>
            <person name="Larrondo L.F."/>
            <person name="Schmoll M."/>
            <person name="Druzhinina I.S."/>
            <person name="Kubicek C.P."/>
            <person name="Gaskell J.A."/>
            <person name="Kersten P."/>
            <person name="St John F."/>
            <person name="Glasner J."/>
            <person name="Sabat G."/>
            <person name="Splinter BonDurant S."/>
            <person name="Syed K."/>
            <person name="Yadav J."/>
            <person name="Mgbeahuruike A.C."/>
            <person name="Kovalchuk A."/>
            <person name="Asiegbu F.O."/>
            <person name="Lackner G."/>
            <person name="Hoffmeister D."/>
            <person name="Rencoret J."/>
            <person name="Gutierrez A."/>
            <person name="Sun H."/>
            <person name="Lindquist E."/>
            <person name="Barry K."/>
            <person name="Riley R."/>
            <person name="Grigoriev I.V."/>
            <person name="Henrissat B."/>
            <person name="Kues U."/>
            <person name="Berka R.M."/>
            <person name="Martinez A.T."/>
            <person name="Covert S.F."/>
            <person name="Blanchette R.A."/>
            <person name="Cullen D."/>
        </authorList>
    </citation>
    <scope>NUCLEOTIDE SEQUENCE [LARGE SCALE GENOMIC DNA]</scope>
    <source>
        <strain evidence="10 11">11061_1 CR5-6</strain>
    </source>
</reference>
<comment type="similarity">
    <text evidence="3">Belongs to the cytochrome P450 family.</text>
</comment>
<evidence type="ECO:0000256" key="1">
    <source>
        <dbReference type="ARBA" id="ARBA00001971"/>
    </source>
</evidence>
<comment type="pathway">
    <text evidence="2">Secondary metabolite biosynthesis.</text>
</comment>
<keyword evidence="11" id="KW-1185">Reference proteome</keyword>
<dbReference type="InterPro" id="IPR001128">
    <property type="entry name" value="Cyt_P450"/>
</dbReference>
<proteinExistence type="inferred from homology"/>
<sequence>MASLIILALSAGAIALLWTLFKSYFTRSPLDNIPGPARTSFWRGNQGDLFNRFAWEFHDGMRVKYGPVAKFYGPLGSRGLYVFDPKALNHIIVKDQMIYEEPRWFLSSNRMTFGPSLLATLGEHHRRQRKLLNPVFSINHMRHMTPIFYRVVHRLKDAIHTQIGEQPTEINMLEWMSRTALELVGQAGLGYSFDPLTNNVRNAYGQALKDLQPIQLELHHFRVLIPYVQPYLHPAVVRFLSHFLPSRSMRRYRDIVNIMDKQSRYIYQSKKAALEKGEEAVVQQIGEGKDIMSILMKANLEASTEEKLPEEEILSQMANLIFAATDTTSNALARILQILSEEQDVQDKVRTELLDAAARDEDIPYDTLVGLPYLDAICRESLRLYPPVQALSRETREDIVMPLSEPIQGVNGESISEIPVPKETTIFIGVRASNRNKALWGEDADEFKPERWLSPLPKAVGEAHIPGVYANLMTFLGGGRSCIGFKFSQLEMKVVLAILLRSFKFLPGEKDIYWNAGSVNFPTIGKEGTKSAMYLKLERM</sequence>
<feature type="binding site" description="axial binding residue" evidence="9">
    <location>
        <position position="482"/>
    </location>
    <ligand>
        <name>heme</name>
        <dbReference type="ChEBI" id="CHEBI:30413"/>
    </ligand>
    <ligandPart>
        <name>Fe</name>
        <dbReference type="ChEBI" id="CHEBI:18248"/>
    </ligandPart>
</feature>
<dbReference type="InterPro" id="IPR002401">
    <property type="entry name" value="Cyt_P450_E_grp-I"/>
</dbReference>
<dbReference type="OrthoDB" id="1470350at2759"/>
<dbReference type="GO" id="GO:0004497">
    <property type="term" value="F:monooxygenase activity"/>
    <property type="evidence" value="ECO:0007669"/>
    <property type="project" value="UniProtKB-KW"/>
</dbReference>
<dbReference type="STRING" id="745531.A0A0C3S023"/>
<accession>A0A0C3S023</accession>
<dbReference type="EMBL" id="KN840694">
    <property type="protein sequence ID" value="KIP02197.1"/>
    <property type="molecule type" value="Genomic_DNA"/>
</dbReference>
<keyword evidence="7 9" id="KW-0408">Iron</keyword>
<keyword evidence="6" id="KW-0560">Oxidoreductase</keyword>
<evidence type="ECO:0000256" key="3">
    <source>
        <dbReference type="ARBA" id="ARBA00010617"/>
    </source>
</evidence>